<comment type="function">
    <text evidence="1 14">Component of the general transcription and DNA repair factor IIH (TFIIH) core complex, which is involved in general and transcription-coupled nucleotide excision repair (NER) of damaged DNA and, when complexed to TFIIK, in RNA transcription by RNA polymerase II. In NER, TFIIH acts by opening DNA around the lesion to allow the excision of the damaged oligonucleotide and its replacement by a new DNA fragment. In transcription, TFIIH has an essential role in transcription initiation. When the pre-initiation complex (PIC) has been established, TFIIH is required for promoter opening and promoter escape. Phosphorylation of the C-terminal tail (CTD) of the largest subunit of RNA polymerase II by the kinase module TFIIK controls the initiation of transcription.</text>
</comment>
<comment type="caution">
    <text evidence="16">The sequence shown here is derived from an EMBL/GenBank/DDBJ whole genome shotgun (WGS) entry which is preliminary data.</text>
</comment>
<dbReference type="AlphaFoldDB" id="A0A0N1H3M1"/>
<reference evidence="16 17" key="1">
    <citation type="submission" date="2015-06" db="EMBL/GenBank/DDBJ databases">
        <title>Draft genome of the ant-associated black yeast Phialophora attae CBS 131958.</title>
        <authorList>
            <person name="Moreno L.F."/>
            <person name="Stielow B.J."/>
            <person name="de Hoog S."/>
            <person name="Vicente V.A."/>
            <person name="Weiss V.A."/>
            <person name="de Vries M."/>
            <person name="Cruz L.M."/>
            <person name="Souza E.M."/>
        </authorList>
    </citation>
    <scope>NUCLEOTIDE SEQUENCE [LARGE SCALE GENOMIC DNA]</scope>
    <source>
        <strain evidence="16 17">CBS 131958</strain>
    </source>
</reference>
<organism evidence="16 17">
    <name type="scientific">Cyphellophora attinorum</name>
    <dbReference type="NCBI Taxonomy" id="1664694"/>
    <lineage>
        <taxon>Eukaryota</taxon>
        <taxon>Fungi</taxon>
        <taxon>Dikarya</taxon>
        <taxon>Ascomycota</taxon>
        <taxon>Pezizomycotina</taxon>
        <taxon>Eurotiomycetes</taxon>
        <taxon>Chaetothyriomycetidae</taxon>
        <taxon>Chaetothyriales</taxon>
        <taxon>Cyphellophoraceae</taxon>
        <taxon>Cyphellophora</taxon>
    </lineage>
</organism>
<evidence type="ECO:0000256" key="11">
    <source>
        <dbReference type="ARBA" id="ARBA00023204"/>
    </source>
</evidence>
<keyword evidence="8 14" id="KW-0862">Zinc</keyword>
<evidence type="ECO:0000256" key="7">
    <source>
        <dbReference type="ARBA" id="ARBA00022771"/>
    </source>
</evidence>
<dbReference type="InterPro" id="IPR036465">
    <property type="entry name" value="vWFA_dom_sf"/>
</dbReference>
<evidence type="ECO:0000256" key="8">
    <source>
        <dbReference type="ARBA" id="ARBA00022833"/>
    </source>
</evidence>
<dbReference type="Proteomes" id="UP000038010">
    <property type="component" value="Unassembled WGS sequence"/>
</dbReference>
<evidence type="ECO:0000313" key="17">
    <source>
        <dbReference type="Proteomes" id="UP000038010"/>
    </source>
</evidence>
<protein>
    <recommendedName>
        <fullName evidence="4 14">General transcription and DNA repair factor IIH subunit TFB4</fullName>
        <shortName evidence="14">TFIIH subunit TFB4</shortName>
    </recommendedName>
    <alternativeName>
        <fullName evidence="13 14">RNA polymerase II transcription factor B subunit 4</fullName>
    </alternativeName>
</protein>
<evidence type="ECO:0000256" key="12">
    <source>
        <dbReference type="ARBA" id="ARBA00023242"/>
    </source>
</evidence>
<dbReference type="EMBL" id="LFJN01000039">
    <property type="protein sequence ID" value="KPI35476.1"/>
    <property type="molecule type" value="Genomic_DNA"/>
</dbReference>
<dbReference type="OrthoDB" id="17307at2759"/>
<evidence type="ECO:0000256" key="14">
    <source>
        <dbReference type="RuleBase" id="RU368090"/>
    </source>
</evidence>
<feature type="region of interest" description="Disordered" evidence="15">
    <location>
        <begin position="418"/>
        <end position="445"/>
    </location>
</feature>
<evidence type="ECO:0000256" key="6">
    <source>
        <dbReference type="ARBA" id="ARBA00022763"/>
    </source>
</evidence>
<feature type="compositionally biased region" description="Polar residues" evidence="15">
    <location>
        <begin position="107"/>
        <end position="116"/>
    </location>
</feature>
<evidence type="ECO:0000313" key="16">
    <source>
        <dbReference type="EMBL" id="KPI35476.1"/>
    </source>
</evidence>
<evidence type="ECO:0000256" key="10">
    <source>
        <dbReference type="ARBA" id="ARBA00023163"/>
    </source>
</evidence>
<feature type="compositionally biased region" description="Basic and acidic residues" evidence="15">
    <location>
        <begin position="89"/>
        <end position="99"/>
    </location>
</feature>
<dbReference type="RefSeq" id="XP_017995439.1">
    <property type="nucleotide sequence ID" value="XM_018139807.1"/>
</dbReference>
<dbReference type="STRING" id="1664694.A0A0N1H3M1"/>
<feature type="region of interest" description="Disordered" evidence="15">
    <location>
        <begin position="80"/>
        <end position="118"/>
    </location>
</feature>
<evidence type="ECO:0000256" key="1">
    <source>
        <dbReference type="ARBA" id="ARBA00002817"/>
    </source>
</evidence>
<dbReference type="GO" id="GO:0005675">
    <property type="term" value="C:transcription factor TFIIH holo complex"/>
    <property type="evidence" value="ECO:0007669"/>
    <property type="project" value="UniProtKB-UniRule"/>
</dbReference>
<comment type="subcellular location">
    <subcellularLocation>
        <location evidence="2 14">Nucleus</location>
    </subcellularLocation>
</comment>
<feature type="region of interest" description="Disordered" evidence="15">
    <location>
        <begin position="370"/>
        <end position="389"/>
    </location>
</feature>
<keyword evidence="6 14" id="KW-0227">DNA damage</keyword>
<evidence type="ECO:0000256" key="4">
    <source>
        <dbReference type="ARBA" id="ARBA00021280"/>
    </source>
</evidence>
<dbReference type="GO" id="GO:0006289">
    <property type="term" value="P:nucleotide-excision repair"/>
    <property type="evidence" value="ECO:0007669"/>
    <property type="project" value="UniProtKB-UniRule"/>
</dbReference>
<sequence length="445" mass="47337">MDGLETNDRSQQTTTEQSPSLLTIILDTNPAAWALLSDTLPLSAVVANILVFINAHLACNFTNKVAVIASQPDKAQWLYPPSQEQQTAAREDAAEDTPRPAKRVKLNSAQPTNSDADFTDGSKYRPFRLIETALLNSLTELLNKTTPTDLDPSSSTSTMIAGALTLALSYINRESIAYSESIVGVATDPTTQQTADTSSPSRLQSRILLISASPTTDLAHQYIPVMNAIFACQRLSIPIDILAIPLPKFSPTNSSDTQSGTPAISSSNSTVFLQQASDATNGIYLPFTFPPTGSSSSSSQQPRIAQTSSALLQLLLSPLLPSPLVRTHLTSPTLINIDFRAACFCHRRVIDLGYVCSVCLSIFCEPPLAEEQPGPSTPTPGEPGGKQQEPAYECFTCGTRLGLGEGVGRKPIVVARRKKKKKVAGARSGLAGGEGNSRVGTPVPG</sequence>
<dbReference type="InterPro" id="IPR004600">
    <property type="entry name" value="TFIIH_Tfb4/GTF2H3"/>
</dbReference>
<dbReference type="GeneID" id="28731687"/>
<dbReference type="GO" id="GO:0000439">
    <property type="term" value="C:transcription factor TFIIH core complex"/>
    <property type="evidence" value="ECO:0007669"/>
    <property type="project" value="UniProtKB-UniRule"/>
</dbReference>
<proteinExistence type="inferred from homology"/>
<keyword evidence="9 14" id="KW-0805">Transcription regulation</keyword>
<comment type="subunit">
    <text evidence="14">Component of the 7-subunit TFIIH core complex composed of XPB/SSL2, XPD/RAD3, SSL1, TFB1, TFB2, TFB4 and TFB5, which is active in NER. The core complex associates with the 3-subunit CTD-kinase module TFIIK composed of CCL1, KIN28 and TFB3 to form the 10-subunit holoenzyme (holo-TFIIH) active in transcription.</text>
</comment>
<evidence type="ECO:0000256" key="15">
    <source>
        <dbReference type="SAM" id="MobiDB-lite"/>
    </source>
</evidence>
<keyword evidence="5 14" id="KW-0479">Metal-binding</keyword>
<dbReference type="GO" id="GO:0008270">
    <property type="term" value="F:zinc ion binding"/>
    <property type="evidence" value="ECO:0007669"/>
    <property type="project" value="UniProtKB-KW"/>
</dbReference>
<evidence type="ECO:0000256" key="13">
    <source>
        <dbReference type="ARBA" id="ARBA00033341"/>
    </source>
</evidence>
<dbReference type="PANTHER" id="PTHR12831:SF0">
    <property type="entry name" value="GENERAL TRANSCRIPTION FACTOR IIH SUBUNIT 3"/>
    <property type="match status" value="1"/>
</dbReference>
<keyword evidence="12 14" id="KW-0539">Nucleus</keyword>
<keyword evidence="7 14" id="KW-0863">Zinc-finger</keyword>
<keyword evidence="11 14" id="KW-0234">DNA repair</keyword>
<evidence type="ECO:0000256" key="3">
    <source>
        <dbReference type="ARBA" id="ARBA00005273"/>
    </source>
</evidence>
<dbReference type="Gene3D" id="3.40.50.410">
    <property type="entry name" value="von Willebrand factor, type A domain"/>
    <property type="match status" value="1"/>
</dbReference>
<keyword evidence="10 14" id="KW-0804">Transcription</keyword>
<keyword evidence="17" id="KW-1185">Reference proteome</keyword>
<accession>A0A0N1H3M1</accession>
<comment type="similarity">
    <text evidence="3 14">Belongs to the TFB4 family.</text>
</comment>
<dbReference type="Pfam" id="PF03850">
    <property type="entry name" value="Tfb4"/>
    <property type="match status" value="2"/>
</dbReference>
<evidence type="ECO:0000256" key="5">
    <source>
        <dbReference type="ARBA" id="ARBA00022723"/>
    </source>
</evidence>
<gene>
    <name evidence="16" type="ORF">AB675_10998</name>
</gene>
<dbReference type="GO" id="GO:0006355">
    <property type="term" value="P:regulation of DNA-templated transcription"/>
    <property type="evidence" value="ECO:0007669"/>
    <property type="project" value="InterPro"/>
</dbReference>
<dbReference type="VEuPathDB" id="FungiDB:AB675_10998"/>
<evidence type="ECO:0000256" key="9">
    <source>
        <dbReference type="ARBA" id="ARBA00023015"/>
    </source>
</evidence>
<dbReference type="PANTHER" id="PTHR12831">
    <property type="entry name" value="TRANSCRIPTION INITIATION FACTOR IIH TFIIH , POLYPEPTIDE 3-RELATED"/>
    <property type="match status" value="1"/>
</dbReference>
<evidence type="ECO:0000256" key="2">
    <source>
        <dbReference type="ARBA" id="ARBA00004123"/>
    </source>
</evidence>
<name>A0A0N1H3M1_9EURO</name>